<evidence type="ECO:0000313" key="3">
    <source>
        <dbReference type="Proteomes" id="UP001163046"/>
    </source>
</evidence>
<evidence type="ECO:0000256" key="1">
    <source>
        <dbReference type="SAM" id="MobiDB-lite"/>
    </source>
</evidence>
<dbReference type="EMBL" id="MU826865">
    <property type="protein sequence ID" value="KAJ7370457.1"/>
    <property type="molecule type" value="Genomic_DNA"/>
</dbReference>
<name>A0A9W9YVY0_9CNID</name>
<comment type="caution">
    <text evidence="2">The sequence shown here is derived from an EMBL/GenBank/DDBJ whole genome shotgun (WGS) entry which is preliminary data.</text>
</comment>
<feature type="compositionally biased region" description="Polar residues" evidence="1">
    <location>
        <begin position="25"/>
        <end position="37"/>
    </location>
</feature>
<dbReference type="Proteomes" id="UP001163046">
    <property type="component" value="Unassembled WGS sequence"/>
</dbReference>
<organism evidence="2 3">
    <name type="scientific">Desmophyllum pertusum</name>
    <dbReference type="NCBI Taxonomy" id="174260"/>
    <lineage>
        <taxon>Eukaryota</taxon>
        <taxon>Metazoa</taxon>
        <taxon>Cnidaria</taxon>
        <taxon>Anthozoa</taxon>
        <taxon>Hexacorallia</taxon>
        <taxon>Scleractinia</taxon>
        <taxon>Caryophylliina</taxon>
        <taxon>Caryophylliidae</taxon>
        <taxon>Desmophyllum</taxon>
    </lineage>
</organism>
<feature type="non-terminal residue" evidence="2">
    <location>
        <position position="1"/>
    </location>
</feature>
<evidence type="ECO:0000313" key="2">
    <source>
        <dbReference type="EMBL" id="KAJ7370457.1"/>
    </source>
</evidence>
<keyword evidence="3" id="KW-1185">Reference proteome</keyword>
<feature type="region of interest" description="Disordered" evidence="1">
    <location>
        <begin position="1"/>
        <end position="69"/>
    </location>
</feature>
<feature type="compositionally biased region" description="Polar residues" evidence="1">
    <location>
        <begin position="1"/>
        <end position="14"/>
    </location>
</feature>
<dbReference type="AlphaFoldDB" id="A0A9W9YVY0"/>
<reference evidence="2" key="1">
    <citation type="submission" date="2023-01" db="EMBL/GenBank/DDBJ databases">
        <title>Genome assembly of the deep-sea coral Lophelia pertusa.</title>
        <authorList>
            <person name="Herrera S."/>
            <person name="Cordes E."/>
        </authorList>
    </citation>
    <scope>NUCLEOTIDE SEQUENCE</scope>
    <source>
        <strain evidence="2">USNM1676648</strain>
        <tissue evidence="2">Polyp</tissue>
    </source>
</reference>
<accession>A0A9W9YVY0</accession>
<feature type="compositionally biased region" description="Basic and acidic residues" evidence="1">
    <location>
        <begin position="15"/>
        <end position="24"/>
    </location>
</feature>
<protein>
    <submittedName>
        <fullName evidence="2">Uncharacterized protein</fullName>
    </submittedName>
</protein>
<proteinExistence type="predicted"/>
<gene>
    <name evidence="2" type="ORF">OS493_032348</name>
</gene>
<sequence length="69" mass="7433">RSQQLGGSSFSTEPQTEKKCRSDTKCTNNIVTTNPPGNRQEIESSLHQHRQALPSRSPGAPGTPGGSWN</sequence>